<organism evidence="3 4">
    <name type="scientific">Modicella reniformis</name>
    <dbReference type="NCBI Taxonomy" id="1440133"/>
    <lineage>
        <taxon>Eukaryota</taxon>
        <taxon>Fungi</taxon>
        <taxon>Fungi incertae sedis</taxon>
        <taxon>Mucoromycota</taxon>
        <taxon>Mortierellomycotina</taxon>
        <taxon>Mortierellomycetes</taxon>
        <taxon>Mortierellales</taxon>
        <taxon>Mortierellaceae</taxon>
        <taxon>Modicella</taxon>
    </lineage>
</organism>
<reference evidence="3" key="1">
    <citation type="journal article" date="2020" name="Fungal Divers.">
        <title>Resolving the Mortierellaceae phylogeny through synthesis of multi-gene phylogenetics and phylogenomics.</title>
        <authorList>
            <person name="Vandepol N."/>
            <person name="Liber J."/>
            <person name="Desiro A."/>
            <person name="Na H."/>
            <person name="Kennedy M."/>
            <person name="Barry K."/>
            <person name="Grigoriev I.V."/>
            <person name="Miller A.N."/>
            <person name="O'Donnell K."/>
            <person name="Stajich J.E."/>
            <person name="Bonito G."/>
        </authorList>
    </citation>
    <scope>NUCLEOTIDE SEQUENCE</scope>
    <source>
        <strain evidence="3">MES-2147</strain>
    </source>
</reference>
<feature type="transmembrane region" description="Helical" evidence="2">
    <location>
        <begin position="116"/>
        <end position="139"/>
    </location>
</feature>
<keyword evidence="2" id="KW-0472">Membrane</keyword>
<accession>A0A9P6IGW2</accession>
<feature type="region of interest" description="Disordered" evidence="1">
    <location>
        <begin position="156"/>
        <end position="202"/>
    </location>
</feature>
<comment type="caution">
    <text evidence="3">The sequence shown here is derived from an EMBL/GenBank/DDBJ whole genome shotgun (WGS) entry which is preliminary data.</text>
</comment>
<keyword evidence="2" id="KW-0812">Transmembrane</keyword>
<evidence type="ECO:0000256" key="1">
    <source>
        <dbReference type="SAM" id="MobiDB-lite"/>
    </source>
</evidence>
<name>A0A9P6IGW2_9FUNG</name>
<evidence type="ECO:0000256" key="2">
    <source>
        <dbReference type="SAM" id="Phobius"/>
    </source>
</evidence>
<feature type="non-terminal residue" evidence="3">
    <location>
        <position position="1"/>
    </location>
</feature>
<evidence type="ECO:0000313" key="3">
    <source>
        <dbReference type="EMBL" id="KAF9916385.1"/>
    </source>
</evidence>
<gene>
    <name evidence="3" type="ORF">BGZ65_000302</name>
</gene>
<protein>
    <submittedName>
        <fullName evidence="3">Uncharacterized protein</fullName>
    </submittedName>
</protein>
<proteinExistence type="predicted"/>
<sequence>NSSVYNIPGAVNYSPLPYILSLFHDNSSADPMSSLIEPMVPSINLEIYSDTFQPIAAAEDSKIWGFVGNPSPKGLSFEPDVVLDKDLRKRVNDTLYNINITAPFGWSELSTDGPTMPVSIIVSAVLAVVAILEVVQGLLSSKRKLKKKIVEVLTKDDGFRDQQQQEEDNPGNQKKVKDDENGHTKDDNKIEDGSDVGGDKIL</sequence>
<keyword evidence="2" id="KW-1133">Transmembrane helix</keyword>
<feature type="non-terminal residue" evidence="3">
    <location>
        <position position="202"/>
    </location>
</feature>
<dbReference type="AlphaFoldDB" id="A0A9P6IGW2"/>
<evidence type="ECO:0000313" key="4">
    <source>
        <dbReference type="Proteomes" id="UP000749646"/>
    </source>
</evidence>
<feature type="compositionally biased region" description="Basic and acidic residues" evidence="1">
    <location>
        <begin position="175"/>
        <end position="202"/>
    </location>
</feature>
<dbReference type="EMBL" id="JAAAHW010011980">
    <property type="protein sequence ID" value="KAF9916385.1"/>
    <property type="molecule type" value="Genomic_DNA"/>
</dbReference>
<keyword evidence="4" id="KW-1185">Reference proteome</keyword>
<dbReference type="Proteomes" id="UP000749646">
    <property type="component" value="Unassembled WGS sequence"/>
</dbReference>